<dbReference type="Proteomes" id="UP000032452">
    <property type="component" value="Unassembled WGS sequence"/>
</dbReference>
<dbReference type="CDD" id="cd06259">
    <property type="entry name" value="YdcF-like"/>
    <property type="match status" value="1"/>
</dbReference>
<dbReference type="PATRIC" id="fig|1618023.3.peg.865"/>
<proteinExistence type="predicted"/>
<accession>A0A0D8ZW43</accession>
<dbReference type="EMBL" id="JYON01000003">
    <property type="protein sequence ID" value="KJH72965.1"/>
    <property type="molecule type" value="Genomic_DNA"/>
</dbReference>
<keyword evidence="3" id="KW-1185">Reference proteome</keyword>
<dbReference type="AlphaFoldDB" id="A0A0D8ZW43"/>
<comment type="caution">
    <text evidence="2">The sequence shown here is derived from an EMBL/GenBank/DDBJ whole genome shotgun (WGS) entry which is preliminary data.</text>
</comment>
<sequence length="176" mass="19643">MVLAVPVFFWLGYKQVRGLEQPQAVLVLGGSSVDLERERFAAKLALEHHNLPIWVSSGSTNKNYVTRVFTNAGINPSRLYLDFQAVDTVTNFTTLVDDFQARGITKVYLVTSQEHMRRAQIVGEIVFGSRGIDFEPVIVPSKRSPEPLRKALRDGARALLWVVTGHTGSTFAKDKK</sequence>
<dbReference type="Pfam" id="PF02698">
    <property type="entry name" value="DUF218"/>
    <property type="match status" value="1"/>
</dbReference>
<dbReference type="InterPro" id="IPR003848">
    <property type="entry name" value="DUF218"/>
</dbReference>
<protein>
    <recommendedName>
        <fullName evidence="1">DUF218 domain-containing protein</fullName>
    </recommendedName>
</protein>
<evidence type="ECO:0000313" key="2">
    <source>
        <dbReference type="EMBL" id="KJH72965.1"/>
    </source>
</evidence>
<reference evidence="2 3" key="1">
    <citation type="submission" date="2015-02" db="EMBL/GenBank/DDBJ databases">
        <title>Draft genome of a novel marine cyanobacterium (Chroococcales) isolated from South Atlantic Ocean.</title>
        <authorList>
            <person name="Rigonato J."/>
            <person name="Alvarenga D.O."/>
            <person name="Branco L.H."/>
            <person name="Varani A.M."/>
            <person name="Brandini F.P."/>
            <person name="Fiore M.F."/>
        </authorList>
    </citation>
    <scope>NUCLEOTIDE SEQUENCE [LARGE SCALE GENOMIC DNA]</scope>
    <source>
        <strain evidence="2 3">CENA595</strain>
    </source>
</reference>
<gene>
    <name evidence="2" type="ORF">UH38_04940</name>
</gene>
<name>A0A0D8ZW43_9CYAN</name>
<evidence type="ECO:0000259" key="1">
    <source>
        <dbReference type="Pfam" id="PF02698"/>
    </source>
</evidence>
<organism evidence="2 3">
    <name type="scientific">Aliterella atlantica CENA595</name>
    <dbReference type="NCBI Taxonomy" id="1618023"/>
    <lineage>
        <taxon>Bacteria</taxon>
        <taxon>Bacillati</taxon>
        <taxon>Cyanobacteriota</taxon>
        <taxon>Cyanophyceae</taxon>
        <taxon>Chroococcidiopsidales</taxon>
        <taxon>Aliterellaceae</taxon>
        <taxon>Aliterella</taxon>
    </lineage>
</organism>
<feature type="domain" description="DUF218" evidence="1">
    <location>
        <begin position="23"/>
        <end position="139"/>
    </location>
</feature>
<dbReference type="STRING" id="1618023.UH38_04940"/>
<evidence type="ECO:0000313" key="3">
    <source>
        <dbReference type="Proteomes" id="UP000032452"/>
    </source>
</evidence>